<dbReference type="RefSeq" id="WP_258847727.1">
    <property type="nucleotide sequence ID" value="NZ_JANUGX010000034.1"/>
</dbReference>
<feature type="transmembrane region" description="Helical" evidence="1">
    <location>
        <begin position="270"/>
        <end position="291"/>
    </location>
</feature>
<name>A0ABT2ACM7_9BURK</name>
<protein>
    <submittedName>
        <fullName evidence="3">Acyltransferase</fullName>
    </submittedName>
</protein>
<accession>A0ABT2ACM7</accession>
<reference evidence="3 4" key="1">
    <citation type="submission" date="2022-08" db="EMBL/GenBank/DDBJ databases">
        <title>Reclassification of Massilia species as members of the genera Telluria, Duganella, Pseudoduganella, Mokoshia gen. nov. and Zemynaea gen. nov. using orthogonal and non-orthogonal genome-based approaches.</title>
        <authorList>
            <person name="Bowman J.P."/>
        </authorList>
    </citation>
    <scope>NUCLEOTIDE SEQUENCE [LARGE SCALE GENOMIC DNA]</scope>
    <source>
        <strain evidence="3 4">LMG 28164</strain>
    </source>
</reference>
<feature type="transmembrane region" description="Helical" evidence="1">
    <location>
        <begin position="246"/>
        <end position="264"/>
    </location>
</feature>
<keyword evidence="3" id="KW-0808">Transferase</keyword>
<dbReference type="GO" id="GO:0016746">
    <property type="term" value="F:acyltransferase activity"/>
    <property type="evidence" value="ECO:0007669"/>
    <property type="project" value="UniProtKB-KW"/>
</dbReference>
<dbReference type="Proteomes" id="UP001205560">
    <property type="component" value="Unassembled WGS sequence"/>
</dbReference>
<evidence type="ECO:0000313" key="3">
    <source>
        <dbReference type="EMBL" id="MCS0591968.1"/>
    </source>
</evidence>
<feature type="transmembrane region" description="Helical" evidence="1">
    <location>
        <begin position="303"/>
        <end position="320"/>
    </location>
</feature>
<feature type="transmembrane region" description="Helical" evidence="1">
    <location>
        <begin position="340"/>
        <end position="362"/>
    </location>
</feature>
<keyword evidence="1" id="KW-0472">Membrane</keyword>
<dbReference type="InterPro" id="IPR002656">
    <property type="entry name" value="Acyl_transf_3_dom"/>
</dbReference>
<evidence type="ECO:0000313" key="4">
    <source>
        <dbReference type="Proteomes" id="UP001205560"/>
    </source>
</evidence>
<sequence length="388" mass="42552">MSRSSQRASLRASLRVNGLDTLRALAVTLVVLHHYVLFVSFDATFGWVGEIGWVGVDLFFALSGYLIGNQIFQAMRRPEGLSLTRFYARRLLRTLPNFYAVLALYALWPAFRGSAPMLPLWQYLSFTQNIGLEPGTVFSHAWSLCIEEQFYMLLPACALLAVALGRRGAGIRWAWAAIALAFGAGMAIRADTWLQGQGAGNWLHFYYKHLYYASLCRYDELLAGVALALLRQSHGALWARLMGQGKLLLGAGILTSGLALRWFLVDHYGLWTSVFGFPLLALGCALLILAALAPDSPLHRIRVPGASSLALWSYAIYLIHKQVSVLAGQALGEAGFDPGHPLTIAVALAASAAAGWLLFRVVEMPFMWLRERYVPGNAAPTRLPATVG</sequence>
<evidence type="ECO:0000256" key="1">
    <source>
        <dbReference type="SAM" id="Phobius"/>
    </source>
</evidence>
<proteinExistence type="predicted"/>
<keyword evidence="3" id="KW-0012">Acyltransferase</keyword>
<feature type="transmembrane region" description="Helical" evidence="1">
    <location>
        <begin position="47"/>
        <end position="67"/>
    </location>
</feature>
<organism evidence="3 4">
    <name type="scientific">Massilia norwichensis</name>
    <dbReference type="NCBI Taxonomy" id="1442366"/>
    <lineage>
        <taxon>Bacteria</taxon>
        <taxon>Pseudomonadati</taxon>
        <taxon>Pseudomonadota</taxon>
        <taxon>Betaproteobacteria</taxon>
        <taxon>Burkholderiales</taxon>
        <taxon>Oxalobacteraceae</taxon>
        <taxon>Telluria group</taxon>
        <taxon>Massilia</taxon>
    </lineage>
</organism>
<dbReference type="Pfam" id="PF01757">
    <property type="entry name" value="Acyl_transf_3"/>
    <property type="match status" value="1"/>
</dbReference>
<keyword evidence="1" id="KW-1133">Transmembrane helix</keyword>
<dbReference type="InterPro" id="IPR050879">
    <property type="entry name" value="Acyltransferase_3"/>
</dbReference>
<dbReference type="PANTHER" id="PTHR23028:SF53">
    <property type="entry name" value="ACYL_TRANSF_3 DOMAIN-CONTAINING PROTEIN"/>
    <property type="match status" value="1"/>
</dbReference>
<evidence type="ECO:0000259" key="2">
    <source>
        <dbReference type="Pfam" id="PF01757"/>
    </source>
</evidence>
<feature type="domain" description="Acyltransferase 3" evidence="2">
    <location>
        <begin position="17"/>
        <end position="358"/>
    </location>
</feature>
<gene>
    <name evidence="3" type="ORF">NX782_22510</name>
</gene>
<comment type="caution">
    <text evidence="3">The sequence shown here is derived from an EMBL/GenBank/DDBJ whole genome shotgun (WGS) entry which is preliminary data.</text>
</comment>
<dbReference type="PANTHER" id="PTHR23028">
    <property type="entry name" value="ACETYLTRANSFERASE"/>
    <property type="match status" value="1"/>
</dbReference>
<dbReference type="EMBL" id="JANUGX010000034">
    <property type="protein sequence ID" value="MCS0591968.1"/>
    <property type="molecule type" value="Genomic_DNA"/>
</dbReference>
<feature type="transmembrane region" description="Helical" evidence="1">
    <location>
        <begin position="173"/>
        <end position="190"/>
    </location>
</feature>
<keyword evidence="1" id="KW-0812">Transmembrane</keyword>
<feature type="transmembrane region" description="Helical" evidence="1">
    <location>
        <begin position="21"/>
        <end position="41"/>
    </location>
</feature>
<feature type="transmembrane region" description="Helical" evidence="1">
    <location>
        <begin position="91"/>
        <end position="111"/>
    </location>
</feature>
<keyword evidence="4" id="KW-1185">Reference proteome</keyword>